<evidence type="ECO:0008006" key="3">
    <source>
        <dbReference type="Google" id="ProtNLM"/>
    </source>
</evidence>
<sequence length="260" mass="30161">MDKIFSGLENLGFNNVNDLKVFNDQEAEKVAAPIKKLQADSFLFDKEMKCPVCNLNFKTKSVKVNGPRVQSRDTDFFITYAVINPYFYDVWLCPHCGYAAMKADFPKIKSYQIEDIKNKISPKWKGKSYPEVYDENVAIERYKLALLNAVVMNAKDSTKSMICLKTAWMYRMLGDNTNECSFIEKSLEGFNRAYQNEDFPIYGLQRFSLLYLLGELNRRLDNDEEALIWFGKVLTTYGAPEKVKDMARDMRELIKEKSNI</sequence>
<protein>
    <recommendedName>
        <fullName evidence="3">DUF2225 domain-containing protein</fullName>
    </recommendedName>
</protein>
<name>A0A1M6Q3Q6_9CLOT</name>
<dbReference type="InterPro" id="IPR011990">
    <property type="entry name" value="TPR-like_helical_dom_sf"/>
</dbReference>
<dbReference type="SUPFAM" id="SSF48452">
    <property type="entry name" value="TPR-like"/>
    <property type="match status" value="1"/>
</dbReference>
<dbReference type="Proteomes" id="UP000184310">
    <property type="component" value="Unassembled WGS sequence"/>
</dbReference>
<reference evidence="1 2" key="1">
    <citation type="submission" date="2016-11" db="EMBL/GenBank/DDBJ databases">
        <authorList>
            <person name="Jaros S."/>
            <person name="Januszkiewicz K."/>
            <person name="Wedrychowicz H."/>
        </authorList>
    </citation>
    <scope>NUCLEOTIDE SEQUENCE [LARGE SCALE GENOMIC DNA]</scope>
    <source>
        <strain evidence="1 2">DSM 21758</strain>
    </source>
</reference>
<evidence type="ECO:0000313" key="1">
    <source>
        <dbReference type="EMBL" id="SHK14778.1"/>
    </source>
</evidence>
<dbReference type="InterPro" id="IPR018708">
    <property type="entry name" value="DUF2225"/>
</dbReference>
<dbReference type="Pfam" id="PF09986">
    <property type="entry name" value="DUF2225"/>
    <property type="match status" value="1"/>
</dbReference>
<dbReference type="EMBL" id="FQZB01000014">
    <property type="protein sequence ID" value="SHK14778.1"/>
    <property type="molecule type" value="Genomic_DNA"/>
</dbReference>
<evidence type="ECO:0000313" key="2">
    <source>
        <dbReference type="Proteomes" id="UP000184310"/>
    </source>
</evidence>
<dbReference type="RefSeq" id="WP_072990269.1">
    <property type="nucleotide sequence ID" value="NZ_FQZB01000014.1"/>
</dbReference>
<dbReference type="AlphaFoldDB" id="A0A1M6Q3Q6"/>
<proteinExistence type="predicted"/>
<organism evidence="1 2">
    <name type="scientific">Clostridium cavendishii DSM 21758</name>
    <dbReference type="NCBI Taxonomy" id="1121302"/>
    <lineage>
        <taxon>Bacteria</taxon>
        <taxon>Bacillati</taxon>
        <taxon>Bacillota</taxon>
        <taxon>Clostridia</taxon>
        <taxon>Eubacteriales</taxon>
        <taxon>Clostridiaceae</taxon>
        <taxon>Clostridium</taxon>
    </lineage>
</organism>
<dbReference type="OrthoDB" id="9780343at2"/>
<dbReference type="STRING" id="1121302.SAMN02745163_03277"/>
<keyword evidence="2" id="KW-1185">Reference proteome</keyword>
<gene>
    <name evidence="1" type="ORF">SAMN02745163_03277</name>
</gene>
<accession>A0A1M6Q3Q6</accession>